<evidence type="ECO:0000313" key="3">
    <source>
        <dbReference type="Proteomes" id="UP000000768"/>
    </source>
</evidence>
<dbReference type="AlphaFoldDB" id="A0A1W0VX37"/>
<reference evidence="3" key="2">
    <citation type="journal article" date="2018" name="Plant J.">
        <title>The Sorghum bicolor reference genome: improved assembly, gene annotations, a transcriptome atlas, and signatures of genome organization.</title>
        <authorList>
            <person name="McCormick R.F."/>
            <person name="Truong S.K."/>
            <person name="Sreedasyam A."/>
            <person name="Jenkins J."/>
            <person name="Shu S."/>
            <person name="Sims D."/>
            <person name="Kennedy M."/>
            <person name="Amirebrahimi M."/>
            <person name="Weers B.D."/>
            <person name="McKinley B."/>
            <person name="Mattison A."/>
            <person name="Morishige D.T."/>
            <person name="Grimwood J."/>
            <person name="Schmutz J."/>
            <person name="Mullet J.E."/>
        </authorList>
    </citation>
    <scope>NUCLEOTIDE SEQUENCE [LARGE SCALE GENOMIC DNA]</scope>
    <source>
        <strain evidence="3">cv. BTx623</strain>
    </source>
</reference>
<gene>
    <name evidence="2" type="ORF">SORBI_3003G128550</name>
</gene>
<proteinExistence type="predicted"/>
<dbReference type="InParanoid" id="A0A1W0VX37"/>
<protein>
    <submittedName>
        <fullName evidence="2">Uncharacterized protein</fullName>
    </submittedName>
</protein>
<sequence length="364" mass="39023">MEVYALEHMIEQVHNLDELGIPNFMCYFLPARDVRPRLPRHPLPDLLPFPILSARALPSARAPQSLRKRGARERPRRDRQRDPVLERRPPRRCPGSPRPHAVRAPAAGDLAVRETVAPSATESGPRAPPSARGRASSAARDLLVSAVLELPSARPPSSSAVCRESVVHTPPSATAAVRASPVLERRPRAVATAAMSTPVAVDASALVGKALPRIFTSTRPPPPPQVPCFGPSPRRPAVQPLAPRIHAYVTATPRTGARSSKGRLLASLAPRVGSLGRRWPRREQQPVESPSRGAAQAAGSRTLLLSRRPSSTPGHWPTLRRRAAPLAVAVEDPRELVPFRFACGHADVGTAASALDGALDPPAL</sequence>
<evidence type="ECO:0000313" key="2">
    <source>
        <dbReference type="EMBL" id="OQU86690.1"/>
    </source>
</evidence>
<dbReference type="EMBL" id="CM000762">
    <property type="protein sequence ID" value="OQU86690.1"/>
    <property type="molecule type" value="Genomic_DNA"/>
</dbReference>
<accession>A0A1W0VX37</accession>
<feature type="region of interest" description="Disordered" evidence="1">
    <location>
        <begin position="275"/>
        <end position="318"/>
    </location>
</feature>
<name>A0A1W0VX37_SORBI</name>
<evidence type="ECO:0000256" key="1">
    <source>
        <dbReference type="SAM" id="MobiDB-lite"/>
    </source>
</evidence>
<feature type="compositionally biased region" description="Low complexity" evidence="1">
    <location>
        <begin position="300"/>
        <end position="313"/>
    </location>
</feature>
<reference evidence="2 3" key="1">
    <citation type="journal article" date="2009" name="Nature">
        <title>The Sorghum bicolor genome and the diversification of grasses.</title>
        <authorList>
            <person name="Paterson A.H."/>
            <person name="Bowers J.E."/>
            <person name="Bruggmann R."/>
            <person name="Dubchak I."/>
            <person name="Grimwood J."/>
            <person name="Gundlach H."/>
            <person name="Haberer G."/>
            <person name="Hellsten U."/>
            <person name="Mitros T."/>
            <person name="Poliakov A."/>
            <person name="Schmutz J."/>
            <person name="Spannagl M."/>
            <person name="Tang H."/>
            <person name="Wang X."/>
            <person name="Wicker T."/>
            <person name="Bharti A.K."/>
            <person name="Chapman J."/>
            <person name="Feltus F.A."/>
            <person name="Gowik U."/>
            <person name="Grigoriev I.V."/>
            <person name="Lyons E."/>
            <person name="Maher C.A."/>
            <person name="Martis M."/>
            <person name="Narechania A."/>
            <person name="Otillar R.P."/>
            <person name="Penning B.W."/>
            <person name="Salamov A.A."/>
            <person name="Wang Y."/>
            <person name="Zhang L."/>
            <person name="Carpita N.C."/>
            <person name="Freeling M."/>
            <person name="Gingle A.R."/>
            <person name="Hash C.T."/>
            <person name="Keller B."/>
            <person name="Klein P."/>
            <person name="Kresovich S."/>
            <person name="McCann M.C."/>
            <person name="Ming R."/>
            <person name="Peterson D.G."/>
            <person name="Mehboob-ur-Rahman"/>
            <person name="Ware D."/>
            <person name="Westhoff P."/>
            <person name="Mayer K.F."/>
            <person name="Messing J."/>
            <person name="Rokhsar D.S."/>
        </authorList>
    </citation>
    <scope>NUCLEOTIDE SEQUENCE [LARGE SCALE GENOMIC DNA]</scope>
    <source>
        <strain evidence="3">cv. BTx623</strain>
    </source>
</reference>
<organism evidence="2 3">
    <name type="scientific">Sorghum bicolor</name>
    <name type="common">Sorghum</name>
    <name type="synonym">Sorghum vulgare</name>
    <dbReference type="NCBI Taxonomy" id="4558"/>
    <lineage>
        <taxon>Eukaryota</taxon>
        <taxon>Viridiplantae</taxon>
        <taxon>Streptophyta</taxon>
        <taxon>Embryophyta</taxon>
        <taxon>Tracheophyta</taxon>
        <taxon>Spermatophyta</taxon>
        <taxon>Magnoliopsida</taxon>
        <taxon>Liliopsida</taxon>
        <taxon>Poales</taxon>
        <taxon>Poaceae</taxon>
        <taxon>PACMAD clade</taxon>
        <taxon>Panicoideae</taxon>
        <taxon>Andropogonodae</taxon>
        <taxon>Andropogoneae</taxon>
        <taxon>Sorghinae</taxon>
        <taxon>Sorghum</taxon>
    </lineage>
</organism>
<feature type="region of interest" description="Disordered" evidence="1">
    <location>
        <begin position="59"/>
        <end position="138"/>
    </location>
</feature>
<feature type="compositionally biased region" description="Basic and acidic residues" evidence="1">
    <location>
        <begin position="72"/>
        <end position="88"/>
    </location>
</feature>
<feature type="compositionally biased region" description="Low complexity" evidence="1">
    <location>
        <begin position="123"/>
        <end position="138"/>
    </location>
</feature>
<keyword evidence="3" id="KW-1185">Reference proteome</keyword>
<dbReference type="Proteomes" id="UP000000768">
    <property type="component" value="Chromosome 3"/>
</dbReference>
<dbReference type="Gramene" id="OQU86690">
    <property type="protein sequence ID" value="OQU86690"/>
    <property type="gene ID" value="SORBI_3003G128550"/>
</dbReference>